<dbReference type="HOGENOM" id="CLU_244776_0_0_1"/>
<name>G0PC12_CAEBE</name>
<dbReference type="PANTHER" id="PTHR24216">
    <property type="entry name" value="PAXILLIN-RELATED"/>
    <property type="match status" value="1"/>
</dbReference>
<dbReference type="EMBL" id="GL380226">
    <property type="protein sequence ID" value="EGT50884.1"/>
    <property type="molecule type" value="Genomic_DNA"/>
</dbReference>
<dbReference type="PROSITE" id="PS50089">
    <property type="entry name" value="ZF_RING_2"/>
    <property type="match status" value="1"/>
</dbReference>
<feature type="compositionally biased region" description="Polar residues" evidence="5">
    <location>
        <begin position="19"/>
        <end position="28"/>
    </location>
</feature>
<evidence type="ECO:0000256" key="2">
    <source>
        <dbReference type="ARBA" id="ARBA00022833"/>
    </source>
</evidence>
<feature type="compositionally biased region" description="Basic and acidic residues" evidence="5">
    <location>
        <begin position="232"/>
        <end position="257"/>
    </location>
</feature>
<protein>
    <recommendedName>
        <fullName evidence="6">RING-type domain-containing protein</fullName>
    </recommendedName>
</protein>
<dbReference type="GO" id="GO:0008270">
    <property type="term" value="F:zinc ion binding"/>
    <property type="evidence" value="ECO:0007669"/>
    <property type="project" value="UniProtKB-KW"/>
</dbReference>
<feature type="region of interest" description="Disordered" evidence="5">
    <location>
        <begin position="1373"/>
        <end position="1426"/>
    </location>
</feature>
<feature type="domain" description="RING-type" evidence="6">
    <location>
        <begin position="1551"/>
        <end position="1592"/>
    </location>
</feature>
<evidence type="ECO:0000256" key="5">
    <source>
        <dbReference type="SAM" id="MobiDB-lite"/>
    </source>
</evidence>
<feature type="region of interest" description="Disordered" evidence="5">
    <location>
        <begin position="85"/>
        <end position="296"/>
    </location>
</feature>
<keyword evidence="4" id="KW-0175">Coiled coil</keyword>
<dbReference type="OrthoDB" id="8062037at2759"/>
<feature type="compositionally biased region" description="Basic and acidic residues" evidence="5">
    <location>
        <begin position="265"/>
        <end position="276"/>
    </location>
</feature>
<evidence type="ECO:0000256" key="3">
    <source>
        <dbReference type="PROSITE-ProRule" id="PRU00175"/>
    </source>
</evidence>
<feature type="compositionally biased region" description="Low complexity" evidence="5">
    <location>
        <begin position="133"/>
        <end position="151"/>
    </location>
</feature>
<sequence>MGNVSDNDTRSPPTLDLSRFSSANGDQSSCSLEWFDAPENISTGSVAAAKDEVDSVFRTLPRKIAPDPSLSLITCLDQRYEIRLKTKEEGQTGERGSSEEEVIKPMEMEEEDEKTNENDEWNDDVEKKENFDSTGSSSTPPTSSIQLLLPSNTPDVLSDIPSAVFLDSPPPPLHPLTPSSSSPPTSTSFDEEDLLTDDTTPSNPTDAEMGMIMMKKEKKKNRKKARQLTKVNQKERQIRQRLDADRIREERLRKEQQQQELVVKGAEEKEQQEKEPLGYPTSDYRYSTSSEADVPENSEIAEVDMAVETFQVIVDGQIREVSPFVPRNRQSSSGEDRQPTPPPPTSSSSVYDIPEHPPRVVPFRDAPIVTTHPPPPPPSFVPMPYNHQVAPPPPIMVSSYGPPQRMIPIPRPPIPGPPMPGFPVAPPGMPVMQPMYFAPVHRPPPPMVAIGPPPPQFRPIPPPMMAYPHPPPPQAPQPQAPQQQQRPVLQANRRRPLAITAPPPPAQKPQQSKNQQPSSSGSSGPSGSSQNTARSTKAKKMMPDVTKKVITYIEKNKDQQQSTSGTAPNASRPSGSQTLTSTSSSSTTVVEEPVEKAVEPAEPVKQIKLEVEEIPEEVKPEEQGPPGIPAPPGITAPPGLPTPQTASLESHGEVLHSLVAAVLHDSDDELPIPSASSSSTVSQPRPLSPTSETQQKVINRVLEFTKELENGRDTNGIWGEEPAKPMPMPPLHDVKFSKITEDFENNVLMTASRKSEDIVEVKPVEEEDEKRVTFLSICKKLEPFFGECGEKWRGARIDGEQLRAIFIEAYGGQIPRDHWTILEKVCTFQPGYLNVFDAIIGSSLDWTYSFVSTPEFMQDKGTDELYTLYQSMPPVDGVDNFFKRFEQMITSDLIKVLSNRFVSVRTFVAIVEIVCDVTTCDLYYLATLVFGSRQFMAKFNARIKQIQISRNGGKIWVRQTMMDPLHPNKPSPPPEEKTKTVGDFLTRLRPYINDLLQYLPDAVVNDVEFFKAAKLICNWIGDDEERVWKSIVKDRAKFQEFHEAYQPFLRIEIRMGAIYLRKLTYEDDYDTDEDQDPLRIISNQDAGANLISAIKSDDVNRKEKKCVSYAAEIELITPDEPPEPIGRSRSSQTDDVEKNQLWDLEREVIRLLKQDNIPFAEFIQTERAREMYQFLIDEFKKRDLQHFAFILEKTMTETREEAWMQIEELRNAAEEARIQLEMAREEHKKEFGELRSRMETISRFEAYEVQVASNSRIEGLREHINKLTQDREAMLREEVKEERARVQRQIREMKEKHAEEKRAYTAEIARLKAENARLLGGQHKLETLQGEHADLTARCENQMIKAKSMCENSSRLLLESQREIESLREAVLNTPDSQPEDMADLEVPSDVPSTSSASPVSLPSSLSSPCSSSSVPPPLSPPSVKLSPDAARELRIMEKYAAEFQPETLLKFARDLFYMYNNSKANHKERKTAEKQLKEFESAVEYTENIIKENIQMIKLNVVEGLLPIPELPQPFSETVMKKMFEYSDLEMMDSTVVEKPESIPEEENVCLICTDPVEEACESVKCCTCSKEYHYNCISPWLKINSVCPACARALKDPNEYPMLE</sequence>
<feature type="compositionally biased region" description="Polar residues" evidence="5">
    <location>
        <begin position="559"/>
        <end position="573"/>
    </location>
</feature>
<feature type="region of interest" description="Disordered" evidence="5">
    <location>
        <begin position="669"/>
        <end position="694"/>
    </location>
</feature>
<feature type="compositionally biased region" description="Pro residues" evidence="5">
    <location>
        <begin position="451"/>
        <end position="479"/>
    </location>
</feature>
<dbReference type="Gene3D" id="3.30.40.10">
    <property type="entry name" value="Zinc/RING finger domain, C3HC4 (zinc finger)"/>
    <property type="match status" value="1"/>
</dbReference>
<feature type="compositionally biased region" description="Acidic residues" evidence="5">
    <location>
        <begin position="108"/>
        <end position="123"/>
    </location>
</feature>
<feature type="compositionally biased region" description="Basic residues" evidence="5">
    <location>
        <begin position="216"/>
        <end position="227"/>
    </location>
</feature>
<organism evidence="8">
    <name type="scientific">Caenorhabditis brenneri</name>
    <name type="common">Nematode worm</name>
    <dbReference type="NCBI Taxonomy" id="135651"/>
    <lineage>
        <taxon>Eukaryota</taxon>
        <taxon>Metazoa</taxon>
        <taxon>Ecdysozoa</taxon>
        <taxon>Nematoda</taxon>
        <taxon>Chromadorea</taxon>
        <taxon>Rhabditida</taxon>
        <taxon>Rhabditina</taxon>
        <taxon>Rhabditomorpha</taxon>
        <taxon>Rhabditoidea</taxon>
        <taxon>Rhabditidae</taxon>
        <taxon>Peloderinae</taxon>
        <taxon>Caenorhabditis</taxon>
    </lineage>
</organism>
<feature type="compositionally biased region" description="Low complexity" evidence="5">
    <location>
        <begin position="480"/>
        <end position="491"/>
    </location>
</feature>
<dbReference type="Proteomes" id="UP000008068">
    <property type="component" value="Unassembled WGS sequence"/>
</dbReference>
<dbReference type="InterPro" id="IPR001841">
    <property type="entry name" value="Znf_RING"/>
</dbReference>
<dbReference type="eggNOG" id="ENOG502QUX8">
    <property type="taxonomic scope" value="Eukaryota"/>
</dbReference>
<evidence type="ECO:0000256" key="1">
    <source>
        <dbReference type="ARBA" id="ARBA00022771"/>
    </source>
</evidence>
<keyword evidence="1 3" id="KW-0863">Zinc-finger</keyword>
<dbReference type="InterPro" id="IPR013083">
    <property type="entry name" value="Znf_RING/FYVE/PHD"/>
</dbReference>
<feature type="coiled-coil region" evidence="4">
    <location>
        <begin position="1199"/>
        <end position="1233"/>
    </location>
</feature>
<gene>
    <name evidence="7" type="ORF">CAEBREN_20256</name>
</gene>
<feature type="compositionally biased region" description="Low complexity" evidence="5">
    <location>
        <begin position="1388"/>
        <end position="1414"/>
    </location>
</feature>
<dbReference type="PRINTS" id="PR01217">
    <property type="entry name" value="PRICHEXTENSN"/>
</dbReference>
<feature type="region of interest" description="Disordered" evidence="5">
    <location>
        <begin position="1"/>
        <end position="28"/>
    </location>
</feature>
<keyword evidence="1 3" id="KW-0479">Metal-binding</keyword>
<accession>G0PC12</accession>
<evidence type="ECO:0000259" key="6">
    <source>
        <dbReference type="PROSITE" id="PS50089"/>
    </source>
</evidence>
<evidence type="ECO:0000313" key="8">
    <source>
        <dbReference type="Proteomes" id="UP000008068"/>
    </source>
</evidence>
<feature type="compositionally biased region" description="Basic and acidic residues" evidence="5">
    <location>
        <begin position="605"/>
        <end position="622"/>
    </location>
</feature>
<feature type="region of interest" description="Disordered" evidence="5">
    <location>
        <begin position="318"/>
        <end position="365"/>
    </location>
</feature>
<dbReference type="PANTHER" id="PTHR24216:SF65">
    <property type="entry name" value="PAXILLIN-LIKE PROTEIN 1"/>
    <property type="match status" value="1"/>
</dbReference>
<feature type="coiled-coil region" evidence="4">
    <location>
        <begin position="1257"/>
        <end position="1370"/>
    </location>
</feature>
<keyword evidence="2" id="KW-0862">Zinc</keyword>
<reference evidence="8" key="1">
    <citation type="submission" date="2011-07" db="EMBL/GenBank/DDBJ databases">
        <authorList>
            <consortium name="Caenorhabditis brenneri Sequencing and Analysis Consortium"/>
            <person name="Wilson R.K."/>
        </authorList>
    </citation>
    <scope>NUCLEOTIDE SEQUENCE [LARGE SCALE GENOMIC DNA]</scope>
    <source>
        <strain evidence="8">PB2801</strain>
    </source>
</reference>
<feature type="compositionally biased region" description="Pro residues" evidence="5">
    <location>
        <begin position="626"/>
        <end position="641"/>
    </location>
</feature>
<keyword evidence="8" id="KW-1185">Reference proteome</keyword>
<feature type="compositionally biased region" description="Low complexity" evidence="5">
    <location>
        <begin position="508"/>
        <end position="531"/>
    </location>
</feature>
<evidence type="ECO:0000313" key="7">
    <source>
        <dbReference type="EMBL" id="EGT50884.1"/>
    </source>
</evidence>
<feature type="compositionally biased region" description="Polar residues" evidence="5">
    <location>
        <begin position="1"/>
        <end position="12"/>
    </location>
</feature>
<dbReference type="FunCoup" id="G0PC12">
    <property type="interactions" value="164"/>
</dbReference>
<dbReference type="SUPFAM" id="SSF57850">
    <property type="entry name" value="RING/U-box"/>
    <property type="match status" value="1"/>
</dbReference>
<feature type="region of interest" description="Disordered" evidence="5">
    <location>
        <begin position="451"/>
        <end position="653"/>
    </location>
</feature>
<feature type="compositionally biased region" description="Low complexity" evidence="5">
    <location>
        <begin position="574"/>
        <end position="591"/>
    </location>
</feature>
<feature type="compositionally biased region" description="Low complexity" evidence="5">
    <location>
        <begin position="671"/>
        <end position="685"/>
    </location>
</feature>
<dbReference type="STRING" id="135651.G0PC12"/>
<feature type="compositionally biased region" description="Low complexity" evidence="5">
    <location>
        <begin position="176"/>
        <end position="188"/>
    </location>
</feature>
<proteinExistence type="predicted"/>
<feature type="compositionally biased region" description="Basic and acidic residues" evidence="5">
    <location>
        <begin position="85"/>
        <end position="107"/>
    </location>
</feature>
<dbReference type="InParanoid" id="G0PC12"/>
<evidence type="ECO:0000256" key="4">
    <source>
        <dbReference type="SAM" id="Coils"/>
    </source>
</evidence>